<evidence type="ECO:0000313" key="2">
    <source>
        <dbReference type="Proteomes" id="UP001295684"/>
    </source>
</evidence>
<accession>A0AAD2D4Z9</accession>
<comment type="caution">
    <text evidence="1">The sequence shown here is derived from an EMBL/GenBank/DDBJ whole genome shotgun (WGS) entry which is preliminary data.</text>
</comment>
<name>A0AAD2D4Z9_EUPCR</name>
<keyword evidence="2" id="KW-1185">Reference proteome</keyword>
<dbReference type="AlphaFoldDB" id="A0AAD2D4Z9"/>
<dbReference type="Proteomes" id="UP001295684">
    <property type="component" value="Unassembled WGS sequence"/>
</dbReference>
<sequence>MYKLNPKLSSEMKMKGHGIDSEDIGRYFDNEEQKNASTAQERMVKEMTHSNKEYQKALLGNWIGQVYDLCLDRCALSMKTTSETGASDSEKFCSRNCFRKVDKALKMFKVREKQVNRLVHQEMGLTEQRKQEIEAKSLRDMFDDDMMAGMTSRESPLINQHIQSQGERR</sequence>
<reference evidence="1" key="1">
    <citation type="submission" date="2023-07" db="EMBL/GenBank/DDBJ databases">
        <authorList>
            <consortium name="AG Swart"/>
            <person name="Singh M."/>
            <person name="Singh A."/>
            <person name="Seah K."/>
            <person name="Emmerich C."/>
        </authorList>
    </citation>
    <scope>NUCLEOTIDE SEQUENCE</scope>
    <source>
        <strain evidence="1">DP1</strain>
    </source>
</reference>
<proteinExistence type="predicted"/>
<protein>
    <recommendedName>
        <fullName evidence="3">Tim10-like domain-containing protein</fullName>
    </recommendedName>
</protein>
<evidence type="ECO:0008006" key="3">
    <source>
        <dbReference type="Google" id="ProtNLM"/>
    </source>
</evidence>
<gene>
    <name evidence="1" type="ORF">ECRASSUSDP1_LOCUS22818</name>
</gene>
<organism evidence="1 2">
    <name type="scientific">Euplotes crassus</name>
    <dbReference type="NCBI Taxonomy" id="5936"/>
    <lineage>
        <taxon>Eukaryota</taxon>
        <taxon>Sar</taxon>
        <taxon>Alveolata</taxon>
        <taxon>Ciliophora</taxon>
        <taxon>Intramacronucleata</taxon>
        <taxon>Spirotrichea</taxon>
        <taxon>Hypotrichia</taxon>
        <taxon>Euplotida</taxon>
        <taxon>Euplotidae</taxon>
        <taxon>Moneuplotes</taxon>
    </lineage>
</organism>
<dbReference type="EMBL" id="CAMPGE010023424">
    <property type="protein sequence ID" value="CAI2381364.1"/>
    <property type="molecule type" value="Genomic_DNA"/>
</dbReference>
<evidence type="ECO:0000313" key="1">
    <source>
        <dbReference type="EMBL" id="CAI2381364.1"/>
    </source>
</evidence>